<evidence type="ECO:0008006" key="4">
    <source>
        <dbReference type="Google" id="ProtNLM"/>
    </source>
</evidence>
<sequence length="71" mass="7884">MQSLAEVVQHTMQRFCSVLTRFTVDETGTSAIEYTLILTIIGATLVIIFDAIADSSETMWNNIDTDIDEAI</sequence>
<accession>A0A8J3EP87</accession>
<dbReference type="EMBL" id="BMGZ01000001">
    <property type="protein sequence ID" value="GGH95468.1"/>
    <property type="molecule type" value="Genomic_DNA"/>
</dbReference>
<proteinExistence type="predicted"/>
<keyword evidence="1" id="KW-0472">Membrane</keyword>
<gene>
    <name evidence="2" type="ORF">GCM10011355_12080</name>
</gene>
<dbReference type="AlphaFoldDB" id="A0A8J3EP87"/>
<name>A0A8J3EP87_9PROT</name>
<dbReference type="Proteomes" id="UP000621856">
    <property type="component" value="Unassembled WGS sequence"/>
</dbReference>
<protein>
    <recommendedName>
        <fullName evidence="4">Flp family type IVb pilin</fullName>
    </recommendedName>
</protein>
<keyword evidence="1" id="KW-0812">Transmembrane</keyword>
<comment type="caution">
    <text evidence="2">The sequence shown here is derived from an EMBL/GenBank/DDBJ whole genome shotgun (WGS) entry which is preliminary data.</text>
</comment>
<feature type="transmembrane region" description="Helical" evidence="1">
    <location>
        <begin position="31"/>
        <end position="53"/>
    </location>
</feature>
<keyword evidence="1" id="KW-1133">Transmembrane helix</keyword>
<evidence type="ECO:0000313" key="3">
    <source>
        <dbReference type="Proteomes" id="UP000621856"/>
    </source>
</evidence>
<organism evidence="2 3">
    <name type="scientific">Aquisalinus luteolus</name>
    <dbReference type="NCBI Taxonomy" id="1566827"/>
    <lineage>
        <taxon>Bacteria</taxon>
        <taxon>Pseudomonadati</taxon>
        <taxon>Pseudomonadota</taxon>
        <taxon>Alphaproteobacteria</taxon>
        <taxon>Parvularculales</taxon>
        <taxon>Parvularculaceae</taxon>
        <taxon>Aquisalinus</taxon>
    </lineage>
</organism>
<reference evidence="2" key="2">
    <citation type="submission" date="2020-09" db="EMBL/GenBank/DDBJ databases">
        <authorList>
            <person name="Sun Q."/>
            <person name="Zhou Y."/>
        </authorList>
    </citation>
    <scope>NUCLEOTIDE SEQUENCE</scope>
    <source>
        <strain evidence="2">CGMCC 1.14984</strain>
    </source>
</reference>
<reference evidence="2" key="1">
    <citation type="journal article" date="2014" name="Int. J. Syst. Evol. Microbiol.">
        <title>Complete genome sequence of Corynebacterium casei LMG S-19264T (=DSM 44701T), isolated from a smear-ripened cheese.</title>
        <authorList>
            <consortium name="US DOE Joint Genome Institute (JGI-PGF)"/>
            <person name="Walter F."/>
            <person name="Albersmeier A."/>
            <person name="Kalinowski J."/>
            <person name="Ruckert C."/>
        </authorList>
    </citation>
    <scope>NUCLEOTIDE SEQUENCE</scope>
    <source>
        <strain evidence="2">CGMCC 1.14984</strain>
    </source>
</reference>
<evidence type="ECO:0000256" key="1">
    <source>
        <dbReference type="SAM" id="Phobius"/>
    </source>
</evidence>
<evidence type="ECO:0000313" key="2">
    <source>
        <dbReference type="EMBL" id="GGH95468.1"/>
    </source>
</evidence>